<dbReference type="AlphaFoldDB" id="A0ABD0QE72"/>
<comment type="caution">
    <text evidence="2">The sequence shown here is derived from an EMBL/GenBank/DDBJ whole genome shotgun (WGS) entry which is preliminary data.</text>
</comment>
<evidence type="ECO:0000259" key="1">
    <source>
        <dbReference type="Pfam" id="PF08366"/>
    </source>
</evidence>
<feature type="non-terminal residue" evidence="2">
    <location>
        <position position="1"/>
    </location>
</feature>
<proteinExistence type="predicted"/>
<dbReference type="Pfam" id="PF08366">
    <property type="entry name" value="LLGL"/>
    <property type="match status" value="1"/>
</dbReference>
<accession>A0ABD0QE72</accession>
<protein>
    <recommendedName>
        <fullName evidence="1">Lethal giant larvae homologue 2 domain-containing protein</fullName>
    </recommendedName>
</protein>
<sequence>SEAFVVFSGGLSYDKAGRRPTLTIMHGKAITVLEMDYPIVDFLVLCETPYLN</sequence>
<name>A0ABD0QE72_CIRMR</name>
<evidence type="ECO:0000313" key="3">
    <source>
        <dbReference type="Proteomes" id="UP001529510"/>
    </source>
</evidence>
<feature type="domain" description="Lethal giant larvae homologue 2" evidence="1">
    <location>
        <begin position="2"/>
        <end position="49"/>
    </location>
</feature>
<dbReference type="EMBL" id="JAMKFB020000009">
    <property type="protein sequence ID" value="KAL0184370.1"/>
    <property type="molecule type" value="Genomic_DNA"/>
</dbReference>
<gene>
    <name evidence="2" type="ORF">M9458_020066</name>
</gene>
<reference evidence="2 3" key="1">
    <citation type="submission" date="2024-05" db="EMBL/GenBank/DDBJ databases">
        <title>Genome sequencing and assembly of Indian major carp, Cirrhinus mrigala (Hamilton, 1822).</title>
        <authorList>
            <person name="Mohindra V."/>
            <person name="Chowdhury L.M."/>
            <person name="Lal K."/>
            <person name="Jena J.K."/>
        </authorList>
    </citation>
    <scope>NUCLEOTIDE SEQUENCE [LARGE SCALE GENOMIC DNA]</scope>
    <source>
        <strain evidence="2">CM1030</strain>
        <tissue evidence="2">Blood</tissue>
    </source>
</reference>
<evidence type="ECO:0000313" key="2">
    <source>
        <dbReference type="EMBL" id="KAL0184370.1"/>
    </source>
</evidence>
<dbReference type="Proteomes" id="UP001529510">
    <property type="component" value="Unassembled WGS sequence"/>
</dbReference>
<dbReference type="PANTHER" id="PTHR10241">
    <property type="entry name" value="LETHAL 2 GIANT LARVAE PROTEIN"/>
    <property type="match status" value="1"/>
</dbReference>
<organism evidence="2 3">
    <name type="scientific">Cirrhinus mrigala</name>
    <name type="common">Mrigala</name>
    <dbReference type="NCBI Taxonomy" id="683832"/>
    <lineage>
        <taxon>Eukaryota</taxon>
        <taxon>Metazoa</taxon>
        <taxon>Chordata</taxon>
        <taxon>Craniata</taxon>
        <taxon>Vertebrata</taxon>
        <taxon>Euteleostomi</taxon>
        <taxon>Actinopterygii</taxon>
        <taxon>Neopterygii</taxon>
        <taxon>Teleostei</taxon>
        <taxon>Ostariophysi</taxon>
        <taxon>Cypriniformes</taxon>
        <taxon>Cyprinidae</taxon>
        <taxon>Labeoninae</taxon>
        <taxon>Labeonini</taxon>
        <taxon>Cirrhinus</taxon>
    </lineage>
</organism>
<keyword evidence="3" id="KW-1185">Reference proteome</keyword>
<dbReference type="PANTHER" id="PTHR10241:SF19">
    <property type="entry name" value="SYNTAXIN-BINDING PROTEIN 5-LIKE"/>
    <property type="match status" value="1"/>
</dbReference>
<feature type="non-terminal residue" evidence="2">
    <location>
        <position position="52"/>
    </location>
</feature>
<dbReference type="InterPro" id="IPR013577">
    <property type="entry name" value="LLGL2"/>
</dbReference>